<accession>A0A6M3KL00</accession>
<dbReference type="SUPFAM" id="SSF52402">
    <property type="entry name" value="Adenine nucleotide alpha hydrolases-like"/>
    <property type="match status" value="1"/>
</dbReference>
<sequence length="270" mass="31269">MIDTQDKTRIEANACYHQFISFSGGVESSTMCVLFGNKADAIFADTGFEHQQIYDRIELVEKWVQNFHRPDFKIYKVKNEKYGTLPEYIKSSHFYPNFKTRYCTRMFKIEPIDNYLKQFENEGAEIMIGLNADEVGQRTGAHGLIPFVKYSYPLADNGLNRASCIAILKKVGLYPEFPPYMKRGGCIGCYYKSDKEYLAMAAINPEEFKKVQDIEEELNEYFTTRNKFFSIRPTKKMSDIKNEALSSLFKPEEVYATINDVTKCGIFCNR</sequence>
<name>A0A6M3KL00_9ZZZZ</name>
<reference evidence="3" key="1">
    <citation type="submission" date="2020-03" db="EMBL/GenBank/DDBJ databases">
        <title>The deep terrestrial virosphere.</title>
        <authorList>
            <person name="Holmfeldt K."/>
            <person name="Nilsson E."/>
            <person name="Simone D."/>
            <person name="Lopez-Fernandez M."/>
            <person name="Wu X."/>
            <person name="de Brujin I."/>
            <person name="Lundin D."/>
            <person name="Andersson A."/>
            <person name="Bertilsson S."/>
            <person name="Dopson M."/>
        </authorList>
    </citation>
    <scope>NUCLEOTIDE SEQUENCE</scope>
    <source>
        <strain evidence="3">MM415A00412</strain>
        <strain evidence="2">MM415B00498</strain>
    </source>
</reference>
<proteinExistence type="predicted"/>
<gene>
    <name evidence="3" type="ORF">MM415A00412_0013</name>
    <name evidence="2" type="ORF">MM415B00498_0037</name>
</gene>
<dbReference type="Gene3D" id="3.40.50.620">
    <property type="entry name" value="HUPs"/>
    <property type="match status" value="1"/>
</dbReference>
<dbReference type="Pfam" id="PF01507">
    <property type="entry name" value="PAPS_reduct"/>
    <property type="match status" value="1"/>
</dbReference>
<dbReference type="EMBL" id="MT141519">
    <property type="protein sequence ID" value="QJA64422.1"/>
    <property type="molecule type" value="Genomic_DNA"/>
</dbReference>
<dbReference type="EMBL" id="MT142485">
    <property type="protein sequence ID" value="QJA82341.1"/>
    <property type="molecule type" value="Genomic_DNA"/>
</dbReference>
<dbReference type="GO" id="GO:0003824">
    <property type="term" value="F:catalytic activity"/>
    <property type="evidence" value="ECO:0007669"/>
    <property type="project" value="InterPro"/>
</dbReference>
<dbReference type="InterPro" id="IPR014729">
    <property type="entry name" value="Rossmann-like_a/b/a_fold"/>
</dbReference>
<dbReference type="AlphaFoldDB" id="A0A6M3KL00"/>
<dbReference type="InterPro" id="IPR002500">
    <property type="entry name" value="PAPS_reduct_dom"/>
</dbReference>
<feature type="domain" description="Phosphoadenosine phosphosulphate reductase" evidence="1">
    <location>
        <begin position="19"/>
        <end position="135"/>
    </location>
</feature>
<protein>
    <submittedName>
        <fullName evidence="3">Putative phosphoadenosine phosphosulfate</fullName>
    </submittedName>
</protein>
<evidence type="ECO:0000313" key="2">
    <source>
        <dbReference type="EMBL" id="QJA64422.1"/>
    </source>
</evidence>
<evidence type="ECO:0000259" key="1">
    <source>
        <dbReference type="Pfam" id="PF01507"/>
    </source>
</evidence>
<evidence type="ECO:0000313" key="3">
    <source>
        <dbReference type="EMBL" id="QJA82341.1"/>
    </source>
</evidence>
<organism evidence="3">
    <name type="scientific">viral metagenome</name>
    <dbReference type="NCBI Taxonomy" id="1070528"/>
    <lineage>
        <taxon>unclassified sequences</taxon>
        <taxon>metagenomes</taxon>
        <taxon>organismal metagenomes</taxon>
    </lineage>
</organism>